<dbReference type="SUPFAM" id="SSF69572">
    <property type="entry name" value="Activating enzymes of the ubiquitin-like proteins"/>
    <property type="match status" value="1"/>
</dbReference>
<keyword evidence="1" id="KW-1133">Transmembrane helix</keyword>
<keyword evidence="1" id="KW-0812">Transmembrane</keyword>
<accession>A0ABR2KHC5</accession>
<sequence>MEEDFSTLFSRQLPIYHEEGQRKLKESTVLIIGCGGLGSTCSTILSRSGVGHLILVDDDIVSLSNIHRQFLYTHADVGKFKCESAAVSPLLCLSKNTPVNVHATTEEINKLIIQYQPCVVMDCTDNFEVRYAINKACVDHSLPMVYGSVTGEEGQVSVFCHTKENPNCPCFACKYPEMPKTLGKPPPVIPGICSFVATIQAQQAISLITGVGNVLAGYMVTVNLFKLKIKQYQLNDRKPECKVCGISNE</sequence>
<dbReference type="InterPro" id="IPR000594">
    <property type="entry name" value="ThiF_NAD_FAD-bd"/>
</dbReference>
<evidence type="ECO:0000256" key="1">
    <source>
        <dbReference type="SAM" id="Phobius"/>
    </source>
</evidence>
<dbReference type="InterPro" id="IPR045886">
    <property type="entry name" value="ThiF/MoeB/HesA"/>
</dbReference>
<proteinExistence type="predicted"/>
<dbReference type="EMBL" id="JAPFFF010000005">
    <property type="protein sequence ID" value="KAK8890529.1"/>
    <property type="molecule type" value="Genomic_DNA"/>
</dbReference>
<reference evidence="3 4" key="1">
    <citation type="submission" date="2024-04" db="EMBL/GenBank/DDBJ databases">
        <title>Tritrichomonas musculus Genome.</title>
        <authorList>
            <person name="Alves-Ferreira E."/>
            <person name="Grigg M."/>
            <person name="Lorenzi H."/>
            <person name="Galac M."/>
        </authorList>
    </citation>
    <scope>NUCLEOTIDE SEQUENCE [LARGE SCALE GENOMIC DNA]</scope>
    <source>
        <strain evidence="3 4">EAF2021</strain>
    </source>
</reference>
<name>A0ABR2KHC5_9EUKA</name>
<dbReference type="Gene3D" id="3.40.50.720">
    <property type="entry name" value="NAD(P)-binding Rossmann-like Domain"/>
    <property type="match status" value="1"/>
</dbReference>
<feature type="domain" description="THIF-type NAD/FAD binding fold" evidence="2">
    <location>
        <begin position="10"/>
        <end position="243"/>
    </location>
</feature>
<evidence type="ECO:0000259" key="2">
    <source>
        <dbReference type="Pfam" id="PF00899"/>
    </source>
</evidence>
<keyword evidence="4" id="KW-1185">Reference proteome</keyword>
<dbReference type="PANTHER" id="PTHR10953:SF102">
    <property type="entry name" value="ADENYLYLTRANSFERASE AND SULFURTRANSFERASE MOCS3"/>
    <property type="match status" value="1"/>
</dbReference>
<dbReference type="PANTHER" id="PTHR10953">
    <property type="entry name" value="UBIQUITIN-ACTIVATING ENZYME E1"/>
    <property type="match status" value="1"/>
</dbReference>
<evidence type="ECO:0000313" key="3">
    <source>
        <dbReference type="EMBL" id="KAK8890529.1"/>
    </source>
</evidence>
<gene>
    <name evidence="3" type="ORF">M9Y10_035306</name>
</gene>
<protein>
    <recommendedName>
        <fullName evidence="2">THIF-type NAD/FAD binding fold domain-containing protein</fullName>
    </recommendedName>
</protein>
<dbReference type="CDD" id="cd00757">
    <property type="entry name" value="ThiF_MoeB_HesA_family"/>
    <property type="match status" value="1"/>
</dbReference>
<dbReference type="Pfam" id="PF00899">
    <property type="entry name" value="ThiF"/>
    <property type="match status" value="1"/>
</dbReference>
<dbReference type="InterPro" id="IPR035985">
    <property type="entry name" value="Ubiquitin-activating_enz"/>
</dbReference>
<evidence type="ECO:0000313" key="4">
    <source>
        <dbReference type="Proteomes" id="UP001470230"/>
    </source>
</evidence>
<comment type="caution">
    <text evidence="3">The sequence shown here is derived from an EMBL/GenBank/DDBJ whole genome shotgun (WGS) entry which is preliminary data.</text>
</comment>
<organism evidence="3 4">
    <name type="scientific">Tritrichomonas musculus</name>
    <dbReference type="NCBI Taxonomy" id="1915356"/>
    <lineage>
        <taxon>Eukaryota</taxon>
        <taxon>Metamonada</taxon>
        <taxon>Parabasalia</taxon>
        <taxon>Tritrichomonadida</taxon>
        <taxon>Tritrichomonadidae</taxon>
        <taxon>Tritrichomonas</taxon>
    </lineage>
</organism>
<keyword evidence="1" id="KW-0472">Membrane</keyword>
<feature type="transmembrane region" description="Helical" evidence="1">
    <location>
        <begin position="204"/>
        <end position="225"/>
    </location>
</feature>
<dbReference type="Proteomes" id="UP001470230">
    <property type="component" value="Unassembled WGS sequence"/>
</dbReference>